<proteinExistence type="predicted"/>
<dbReference type="PANTHER" id="PTHR19353:SF84">
    <property type="entry name" value="ACYL-COA DELTA-9-DESATURASE, DESB"/>
    <property type="match status" value="1"/>
</dbReference>
<gene>
    <name evidence="2" type="ORF">EYS42_06505</name>
</gene>
<keyword evidence="3" id="KW-1185">Reference proteome</keyword>
<dbReference type="PANTHER" id="PTHR19353">
    <property type="entry name" value="FATTY ACID DESATURASE 2"/>
    <property type="match status" value="1"/>
</dbReference>
<accession>A0A4Q9H108</accession>
<dbReference type="EMBL" id="SIXI01000002">
    <property type="protein sequence ID" value="TBO32818.1"/>
    <property type="molecule type" value="Genomic_DNA"/>
</dbReference>
<dbReference type="GO" id="GO:0016020">
    <property type="term" value="C:membrane"/>
    <property type="evidence" value="ECO:0007669"/>
    <property type="project" value="TreeGrafter"/>
</dbReference>
<feature type="domain" description="Fatty acid desaturase" evidence="1">
    <location>
        <begin position="86"/>
        <end position="360"/>
    </location>
</feature>
<evidence type="ECO:0000259" key="1">
    <source>
        <dbReference type="Pfam" id="PF00487"/>
    </source>
</evidence>
<dbReference type="AlphaFoldDB" id="A0A4Q9H108"/>
<protein>
    <recommendedName>
        <fullName evidence="1">Fatty acid desaturase domain-containing protein</fullName>
    </recommendedName>
</protein>
<dbReference type="OrthoDB" id="104711at2"/>
<comment type="caution">
    <text evidence="2">The sequence shown here is derived from an EMBL/GenBank/DDBJ whole genome shotgun (WGS) entry which is preliminary data.</text>
</comment>
<dbReference type="InterPro" id="IPR005804">
    <property type="entry name" value="FA_desaturase_dom"/>
</dbReference>
<dbReference type="InterPro" id="IPR012171">
    <property type="entry name" value="Fatty_acid_desaturase"/>
</dbReference>
<dbReference type="GO" id="GO:0016717">
    <property type="term" value="F:oxidoreductase activity, acting on paired donors, with oxidation of a pair of donors resulting in the reduction of molecular oxygen to two molecules of water"/>
    <property type="evidence" value="ECO:0007669"/>
    <property type="project" value="TreeGrafter"/>
</dbReference>
<dbReference type="Pfam" id="PF00487">
    <property type="entry name" value="FA_desaturase"/>
    <property type="match status" value="1"/>
</dbReference>
<dbReference type="Proteomes" id="UP000292120">
    <property type="component" value="Unassembled WGS sequence"/>
</dbReference>
<name>A0A4Q9H108_9BURK</name>
<dbReference type="CDD" id="cd03506">
    <property type="entry name" value="Delta6-FADS-like"/>
    <property type="match status" value="1"/>
</dbReference>
<evidence type="ECO:0000313" key="2">
    <source>
        <dbReference type="EMBL" id="TBO32818.1"/>
    </source>
</evidence>
<sequence length="396" mass="46259">MAPARFRIPNMNQHPTEQAAVASAQLALYDQIEAEFEAIKRKYREQLGPDDVAYIKGLRSWSRRFEVLGRGLLWVSKEPIMFSLGVFFVWLHRNIEAIEIGHNVLHGQYDGFPEIPQFHSRNFKWKAPVDEEGWRREHNALHHVHTNVFEKDPDLNHGILRMNDQTPWNPIHRWQVPIYLLWVYPQILYGFNNQNLGFGQRDRARKFPEGNKGYATVDHPGQTVADLEKRRWRSVLRVTFKEYLVFPLLALATGFSFWKVFLGNMLADGINNYWIAMTIQATHFTAPLQPEEALKHRGHWYISQLDSSVNFKGSRRMSILWGHLNYQVEHHLFPDIPSRHYPAMSKDVRAVCQKYGLNYQVNKTWGHAIRNYVAHMWKFSKKPEADTGLGAGARHA</sequence>
<organism evidence="2 3">
    <name type="scientific">Aquabacterium lacunae</name>
    <dbReference type="NCBI Taxonomy" id="2528630"/>
    <lineage>
        <taxon>Bacteria</taxon>
        <taxon>Pseudomonadati</taxon>
        <taxon>Pseudomonadota</taxon>
        <taxon>Betaproteobacteria</taxon>
        <taxon>Burkholderiales</taxon>
        <taxon>Aquabacterium</taxon>
    </lineage>
</organism>
<reference evidence="2 3" key="1">
    <citation type="submission" date="2019-02" db="EMBL/GenBank/DDBJ databases">
        <title>Aquabacterium sp. strain KMB7.</title>
        <authorList>
            <person name="Chen W.-M."/>
        </authorList>
    </citation>
    <scope>NUCLEOTIDE SEQUENCE [LARGE SCALE GENOMIC DNA]</scope>
    <source>
        <strain evidence="2 3">KMB7</strain>
    </source>
</reference>
<evidence type="ECO:0000313" key="3">
    <source>
        <dbReference type="Proteomes" id="UP000292120"/>
    </source>
</evidence>
<dbReference type="GO" id="GO:0006629">
    <property type="term" value="P:lipid metabolic process"/>
    <property type="evidence" value="ECO:0007669"/>
    <property type="project" value="InterPro"/>
</dbReference>